<sequence length="554" mass="60366">MRVAVIGATGNTGTAVLRALKDTPEVTEIIGVARRLPDPETEPYTDCRWESVDIGASTDTPERGEEVIGELTELFDGCDAVIHLAWLIQPNDRRELLRRVNVTGTERVAEAVARADVPHLVVASSLGAYEPDPARQEHSDTPPPARDETWSVTGIPGSHYSEDKADQERALDAFTERHPEVTVTRLRPALIFQGLAASEIQRYFLGEWLPLQALNAGDLPGLPVPSNLFVQAVHADDVGRAYAAAVVHRLPGAFNIAADDILGPQELADIVDHGRVIPAPAAVVRAALAAAYKTGAVPADPGWIDMAMNVPMLDSTRAREELGWRPTHSAADALAELLDGLAHGSGHNSPPLQPRDLNDADVPEVSEPAARGASAGESTDPGISEDLSADILGLYVSDHLTGATAGANRIERMANDFVDTPVYPLLAQVALEIKAERTFLRNLVHDLDIKQRRYRQVTAWAGERVGRLKFNGRVMERSPMTMLLETELMRGAITAKRGGWLTLRANAENLGLDPDVFTDLVTAADKQLESLERVHEYARVRAFDEDRRIYREES</sequence>
<dbReference type="InterPro" id="IPR050177">
    <property type="entry name" value="Lipid_A_modif_metabolic_enz"/>
</dbReference>
<dbReference type="PANTHER" id="PTHR43245:SF52">
    <property type="entry name" value="NAD-DEPENDENT EPIMERASE_DEHYDRATASE"/>
    <property type="match status" value="1"/>
</dbReference>
<organism evidence="3 4">
    <name type="scientific">Corynebacterium maris DSM 45190</name>
    <dbReference type="NCBI Taxonomy" id="1224163"/>
    <lineage>
        <taxon>Bacteria</taxon>
        <taxon>Bacillati</taxon>
        <taxon>Actinomycetota</taxon>
        <taxon>Actinomycetes</taxon>
        <taxon>Mycobacteriales</taxon>
        <taxon>Corynebacteriaceae</taxon>
        <taxon>Corynebacterium</taxon>
    </lineage>
</organism>
<proteinExistence type="predicted"/>
<dbReference type="SUPFAM" id="SSF51735">
    <property type="entry name" value="NAD(P)-binding Rossmann-fold domains"/>
    <property type="match status" value="1"/>
</dbReference>
<gene>
    <name evidence="3" type="ORF">B841_05160</name>
</gene>
<dbReference type="InterPro" id="IPR036291">
    <property type="entry name" value="NAD(P)-bd_dom_sf"/>
</dbReference>
<dbReference type="Pfam" id="PF01370">
    <property type="entry name" value="Epimerase"/>
    <property type="match status" value="1"/>
</dbReference>
<accession>S5T1S9</accession>
<name>S5T1S9_9CORY</name>
<dbReference type="OrthoDB" id="3338687at2"/>
<protein>
    <recommendedName>
        <fullName evidence="2">NAD-dependent epimerase/dehydratase domain-containing protein</fullName>
    </recommendedName>
</protein>
<dbReference type="KEGG" id="cmd:B841_05160"/>
<evidence type="ECO:0000313" key="4">
    <source>
        <dbReference type="Proteomes" id="UP000015388"/>
    </source>
</evidence>
<evidence type="ECO:0000256" key="1">
    <source>
        <dbReference type="SAM" id="MobiDB-lite"/>
    </source>
</evidence>
<dbReference type="EMBL" id="CP003924">
    <property type="protein sequence ID" value="AGS34505.1"/>
    <property type="molecule type" value="Genomic_DNA"/>
</dbReference>
<feature type="region of interest" description="Disordered" evidence="1">
    <location>
        <begin position="127"/>
        <end position="166"/>
    </location>
</feature>
<dbReference type="InterPro" id="IPR001509">
    <property type="entry name" value="Epimerase_deHydtase"/>
</dbReference>
<feature type="domain" description="NAD-dependent epimerase/dehydratase" evidence="2">
    <location>
        <begin position="3"/>
        <end position="257"/>
    </location>
</feature>
<dbReference type="PATRIC" id="fig|1224163.3.peg.1034"/>
<evidence type="ECO:0000259" key="2">
    <source>
        <dbReference type="Pfam" id="PF01370"/>
    </source>
</evidence>
<dbReference type="HOGENOM" id="CLU_480351_0_0_11"/>
<dbReference type="AlphaFoldDB" id="S5T1S9"/>
<feature type="region of interest" description="Disordered" evidence="1">
    <location>
        <begin position="342"/>
        <end position="383"/>
    </location>
</feature>
<evidence type="ECO:0000313" key="3">
    <source>
        <dbReference type="EMBL" id="AGS34505.1"/>
    </source>
</evidence>
<dbReference type="eggNOG" id="COG0451">
    <property type="taxonomic scope" value="Bacteria"/>
</dbReference>
<reference evidence="3 4" key="1">
    <citation type="submission" date="2012-11" db="EMBL/GenBank/DDBJ databases">
        <title>The complete genome sequence of Corynebacterium maris Coryn-1 (=DSM 45190).</title>
        <authorList>
            <person name="Schaffert L."/>
            <person name="Albersmeier A."/>
            <person name="Kalinowski J."/>
            <person name="Ruckert C."/>
        </authorList>
    </citation>
    <scope>NUCLEOTIDE SEQUENCE [LARGE SCALE GENOMIC DNA]</scope>
    <source>
        <strain evidence="4">Coryn-1</strain>
    </source>
</reference>
<feature type="compositionally biased region" description="Basic and acidic residues" evidence="1">
    <location>
        <begin position="132"/>
        <end position="149"/>
    </location>
</feature>
<dbReference type="Proteomes" id="UP000015388">
    <property type="component" value="Chromosome"/>
</dbReference>
<keyword evidence="4" id="KW-1185">Reference proteome</keyword>
<dbReference type="Gene3D" id="3.40.50.720">
    <property type="entry name" value="NAD(P)-binding Rossmann-like Domain"/>
    <property type="match status" value="1"/>
</dbReference>
<dbReference type="RefSeq" id="WP_020934438.1">
    <property type="nucleotide sequence ID" value="NC_021915.1"/>
</dbReference>
<dbReference type="STRING" id="1224163.B841_05160"/>
<dbReference type="PANTHER" id="PTHR43245">
    <property type="entry name" value="BIFUNCTIONAL POLYMYXIN RESISTANCE PROTEIN ARNA"/>
    <property type="match status" value="1"/>
</dbReference>